<accession>A0A0B0PG89</accession>
<name>A0A0B0PG89_GOSAR</name>
<dbReference type="AlphaFoldDB" id="A0A0B0PG89"/>
<organism evidence="1 2">
    <name type="scientific">Gossypium arboreum</name>
    <name type="common">Tree cotton</name>
    <name type="synonym">Gossypium nanking</name>
    <dbReference type="NCBI Taxonomy" id="29729"/>
    <lineage>
        <taxon>Eukaryota</taxon>
        <taxon>Viridiplantae</taxon>
        <taxon>Streptophyta</taxon>
        <taxon>Embryophyta</taxon>
        <taxon>Tracheophyta</taxon>
        <taxon>Spermatophyta</taxon>
        <taxon>Magnoliopsida</taxon>
        <taxon>eudicotyledons</taxon>
        <taxon>Gunneridae</taxon>
        <taxon>Pentapetalae</taxon>
        <taxon>rosids</taxon>
        <taxon>malvids</taxon>
        <taxon>Malvales</taxon>
        <taxon>Malvaceae</taxon>
        <taxon>Malvoideae</taxon>
        <taxon>Gossypium</taxon>
    </lineage>
</organism>
<proteinExistence type="predicted"/>
<reference evidence="2" key="1">
    <citation type="submission" date="2014-09" db="EMBL/GenBank/DDBJ databases">
        <authorList>
            <person name="Mudge J."/>
            <person name="Ramaraj T."/>
            <person name="Lindquist I.E."/>
            <person name="Bharti A.K."/>
            <person name="Sundararajan A."/>
            <person name="Cameron C.T."/>
            <person name="Woodward J.E."/>
            <person name="May G.D."/>
            <person name="Brubaker C."/>
            <person name="Broadhvest J."/>
            <person name="Wilkins T.A."/>
        </authorList>
    </citation>
    <scope>NUCLEOTIDE SEQUENCE</scope>
    <source>
        <strain evidence="2">cv. AKA8401</strain>
    </source>
</reference>
<gene>
    <name evidence="1" type="ORF">F383_30605</name>
</gene>
<dbReference type="Proteomes" id="UP000032142">
    <property type="component" value="Unassembled WGS sequence"/>
</dbReference>
<keyword evidence="2" id="KW-1185">Reference proteome</keyword>
<protein>
    <submittedName>
        <fullName evidence="1">Uncharacterized protein</fullName>
    </submittedName>
</protein>
<sequence>MQLSSLSGNVKLVGAISGFSSLTPRVRLRQRSLVRGVTRLVISP</sequence>
<evidence type="ECO:0000313" key="2">
    <source>
        <dbReference type="Proteomes" id="UP000032142"/>
    </source>
</evidence>
<evidence type="ECO:0000313" key="1">
    <source>
        <dbReference type="EMBL" id="KHG23975.1"/>
    </source>
</evidence>
<dbReference type="EMBL" id="KN426988">
    <property type="protein sequence ID" value="KHG23975.1"/>
    <property type="molecule type" value="Genomic_DNA"/>
</dbReference>